<dbReference type="Proteomes" id="UP001589775">
    <property type="component" value="Unassembled WGS sequence"/>
</dbReference>
<sequence length="486" mass="52219">MKNANDFVAVASAAPTTVPDTSKGDPVKGDAVHATSNAVLAQDQPTAEPPKLAIAVEPGSGTAFAIGDRVKLAFYEKMAVEEDKWGRASSAMRGIVQRPEMSGEYAVQEDGTVALPLLGSIPAAGRSLKQFVASVADSSEQILGHKLMVNVVSLDRAPVYVLGPVKNSGSFKYASGITVLHAVALAGGLDRGSSDSYMKIETVREIQKRSGAAGSMLKLLARLAVLKAERDGVSPKIQPQLMEMVGAAEAKNLIEEQIERRKPLMLARQERQRAITGAIEAAKQDLELYGRTESLDQLVKTRQERVDNTRTLVERNVLSKAVLSQVQGELSDAEQRRQDSLNQYGMAKQRLSGMQADALKIQSDLKNELAVEIDAIERQLTENEREFRTSEGILSSLPSTRAQFSFAKRANSINYSIVRQSSKGPITIESDGMTVLQPGDLVNVTLGAGDALDREPAVIVPAAPQIPTTPAAPVGLRSTDKKVARD</sequence>
<accession>A0ABV6EWL0</accession>
<dbReference type="InterPro" id="IPR019554">
    <property type="entry name" value="Soluble_ligand-bd"/>
</dbReference>
<keyword evidence="7" id="KW-1185">Reference proteome</keyword>
<dbReference type="PANTHER" id="PTHR33619:SF3">
    <property type="entry name" value="POLYSACCHARIDE EXPORT PROTEIN GFCE-RELATED"/>
    <property type="match status" value="1"/>
</dbReference>
<organism evidence="6 7">
    <name type="scientific">Rhodopseudomonas telluris</name>
    <dbReference type="NCBI Taxonomy" id="644215"/>
    <lineage>
        <taxon>Bacteria</taxon>
        <taxon>Pseudomonadati</taxon>
        <taxon>Pseudomonadota</taxon>
        <taxon>Alphaproteobacteria</taxon>
        <taxon>Hyphomicrobiales</taxon>
        <taxon>Nitrobacteraceae</taxon>
        <taxon>Rhodopseudomonas</taxon>
    </lineage>
</organism>
<keyword evidence="1" id="KW-0732">Signal</keyword>
<dbReference type="PANTHER" id="PTHR33619">
    <property type="entry name" value="POLYSACCHARIDE EXPORT PROTEIN GFCE-RELATED"/>
    <property type="match status" value="1"/>
</dbReference>
<dbReference type="InterPro" id="IPR003715">
    <property type="entry name" value="Poly_export_N"/>
</dbReference>
<dbReference type="Pfam" id="PF02563">
    <property type="entry name" value="Poly_export"/>
    <property type="match status" value="1"/>
</dbReference>
<keyword evidence="2" id="KW-0175">Coiled coil</keyword>
<dbReference type="RefSeq" id="WP_378390695.1">
    <property type="nucleotide sequence ID" value="NZ_JBHLWM010000008.1"/>
</dbReference>
<evidence type="ECO:0000313" key="6">
    <source>
        <dbReference type="EMBL" id="MFC0242585.1"/>
    </source>
</evidence>
<name>A0ABV6EWL0_9BRAD</name>
<comment type="caution">
    <text evidence="6">The sequence shown here is derived from an EMBL/GenBank/DDBJ whole genome shotgun (WGS) entry which is preliminary data.</text>
</comment>
<feature type="domain" description="Polysaccharide export protein N-terminal" evidence="4">
    <location>
        <begin position="96"/>
        <end position="141"/>
    </location>
</feature>
<gene>
    <name evidence="6" type="ORF">ACFFJ6_18980</name>
</gene>
<evidence type="ECO:0000256" key="3">
    <source>
        <dbReference type="SAM" id="MobiDB-lite"/>
    </source>
</evidence>
<evidence type="ECO:0000256" key="2">
    <source>
        <dbReference type="SAM" id="Coils"/>
    </source>
</evidence>
<feature type="compositionally biased region" description="Low complexity" evidence="3">
    <location>
        <begin position="464"/>
        <end position="474"/>
    </location>
</feature>
<proteinExistence type="predicted"/>
<evidence type="ECO:0000256" key="1">
    <source>
        <dbReference type="ARBA" id="ARBA00022729"/>
    </source>
</evidence>
<feature type="region of interest" description="Disordered" evidence="3">
    <location>
        <begin position="464"/>
        <end position="486"/>
    </location>
</feature>
<dbReference type="EMBL" id="JBHLWM010000008">
    <property type="protein sequence ID" value="MFC0242585.1"/>
    <property type="molecule type" value="Genomic_DNA"/>
</dbReference>
<dbReference type="Pfam" id="PF10531">
    <property type="entry name" value="SLBB"/>
    <property type="match status" value="1"/>
</dbReference>
<reference evidence="6 7" key="1">
    <citation type="submission" date="2024-09" db="EMBL/GenBank/DDBJ databases">
        <authorList>
            <person name="Sun Q."/>
            <person name="Mori K."/>
        </authorList>
    </citation>
    <scope>NUCLEOTIDE SEQUENCE [LARGE SCALE GENOMIC DNA]</scope>
    <source>
        <strain evidence="6 7">KCTC 23279</strain>
    </source>
</reference>
<feature type="coiled-coil region" evidence="2">
    <location>
        <begin position="323"/>
        <end position="386"/>
    </location>
</feature>
<protein>
    <submittedName>
        <fullName evidence="6">Polysaccharide biosynthesis/export family protein</fullName>
    </submittedName>
</protein>
<feature type="domain" description="Soluble ligand binding" evidence="5">
    <location>
        <begin position="159"/>
        <end position="194"/>
    </location>
</feature>
<evidence type="ECO:0000313" key="7">
    <source>
        <dbReference type="Proteomes" id="UP001589775"/>
    </source>
</evidence>
<dbReference type="Gene3D" id="3.30.1950.10">
    <property type="entry name" value="wza like domain"/>
    <property type="match status" value="1"/>
</dbReference>
<evidence type="ECO:0000259" key="5">
    <source>
        <dbReference type="Pfam" id="PF10531"/>
    </source>
</evidence>
<dbReference type="Gene3D" id="3.10.560.10">
    <property type="entry name" value="Outer membrane lipoprotein wza domain like"/>
    <property type="match status" value="1"/>
</dbReference>
<evidence type="ECO:0000259" key="4">
    <source>
        <dbReference type="Pfam" id="PF02563"/>
    </source>
</evidence>
<dbReference type="InterPro" id="IPR049712">
    <property type="entry name" value="Poly_export"/>
</dbReference>